<comment type="caution">
    <text evidence="4">The sequence shown here is derived from an EMBL/GenBank/DDBJ whole genome shotgun (WGS) entry which is preliminary data.</text>
</comment>
<dbReference type="Proteomes" id="UP000561045">
    <property type="component" value="Unassembled WGS sequence"/>
</dbReference>
<dbReference type="AlphaFoldDB" id="A0A840BHA4"/>
<dbReference type="FunFam" id="2.60.40.10:FF:000270">
    <property type="entry name" value="Cell surface protein"/>
    <property type="match status" value="1"/>
</dbReference>
<sequence>MKRPKPSAQPLRRAILLIALVLAGCGGGGSSSDTNTTGSTGTNGTTGTTGTTGGTGSTGTTGTTGGAAFTPSTAAAVAGQIVQFSDASSGSPSAWAWDFGDGSTSTQQNTGHAYAAPGTYTVTLTATTAAGKLSSSQRITVGQTPAGSPAFNMAQTLSDEAQRTTLAFDGLALMTGNLAAQSFFPPGKVADYTGFQYLRDNDPDNMGHNTSFLTRVANNVLYILNDAQFAQLKALATSQLDQINQYGYQRFTLMQAFRRQMDGNMPSGTALNLDAVKAASRALYLIDGQISFDRALLYANLYRSLDASQKAYLDAMKGKGWASWPDIADAQIKAKMAGLPQGTAVAVMTYASDLFSWYAGSVDADVYFCPERHGTYYGGFYIKDAPAVGHEGYSISEQLTATAGAALSDAGKGYVTTAQAATMSSLVDTQRANLYAGPTNIVQLRTDIALLLRSLRVSAANADAVKAKVLALSATYGDLDGENNYRYATVFTQVYASLSAAQKTQLAALRHSILSGSYANGTPFDYTTATTPYLYAAPITDANAISSYLAASDALFSAP</sequence>
<name>A0A840BHA4_9RHOO</name>
<dbReference type="CDD" id="cd00146">
    <property type="entry name" value="PKD"/>
    <property type="match status" value="1"/>
</dbReference>
<evidence type="ECO:0000313" key="4">
    <source>
        <dbReference type="EMBL" id="MBB4010982.1"/>
    </source>
</evidence>
<accession>A0A840BHA4</accession>
<dbReference type="RefSeq" id="WP_207064332.1">
    <property type="nucleotide sequence ID" value="NZ_BAABLE010000011.1"/>
</dbReference>
<dbReference type="InterPro" id="IPR035986">
    <property type="entry name" value="PKD_dom_sf"/>
</dbReference>
<organism evidence="4 5">
    <name type="scientific">Niveibacterium umoris</name>
    <dbReference type="NCBI Taxonomy" id="1193620"/>
    <lineage>
        <taxon>Bacteria</taxon>
        <taxon>Pseudomonadati</taxon>
        <taxon>Pseudomonadota</taxon>
        <taxon>Betaproteobacteria</taxon>
        <taxon>Rhodocyclales</taxon>
        <taxon>Rhodocyclaceae</taxon>
        <taxon>Niveibacterium</taxon>
    </lineage>
</organism>
<feature type="chain" id="PRO_5032816673" evidence="2">
    <location>
        <begin position="24"/>
        <end position="559"/>
    </location>
</feature>
<dbReference type="EMBL" id="JACIET010000001">
    <property type="protein sequence ID" value="MBB4010982.1"/>
    <property type="molecule type" value="Genomic_DNA"/>
</dbReference>
<dbReference type="Gene3D" id="2.60.40.10">
    <property type="entry name" value="Immunoglobulins"/>
    <property type="match status" value="1"/>
</dbReference>
<evidence type="ECO:0000256" key="1">
    <source>
        <dbReference type="SAM" id="MobiDB-lite"/>
    </source>
</evidence>
<evidence type="ECO:0000256" key="2">
    <source>
        <dbReference type="SAM" id="SignalP"/>
    </source>
</evidence>
<evidence type="ECO:0000259" key="3">
    <source>
        <dbReference type="PROSITE" id="PS50093"/>
    </source>
</evidence>
<keyword evidence="5" id="KW-1185">Reference proteome</keyword>
<dbReference type="PROSITE" id="PS50093">
    <property type="entry name" value="PKD"/>
    <property type="match status" value="1"/>
</dbReference>
<dbReference type="InterPro" id="IPR022409">
    <property type="entry name" value="PKD/Chitinase_dom"/>
</dbReference>
<dbReference type="Pfam" id="PF18911">
    <property type="entry name" value="PKD_4"/>
    <property type="match status" value="1"/>
</dbReference>
<evidence type="ECO:0000313" key="5">
    <source>
        <dbReference type="Proteomes" id="UP000561045"/>
    </source>
</evidence>
<feature type="domain" description="PKD" evidence="3">
    <location>
        <begin position="65"/>
        <end position="141"/>
    </location>
</feature>
<dbReference type="InterPro" id="IPR000601">
    <property type="entry name" value="PKD_dom"/>
</dbReference>
<gene>
    <name evidence="4" type="ORF">GGR36_000290</name>
</gene>
<feature type="signal peptide" evidence="2">
    <location>
        <begin position="1"/>
        <end position="23"/>
    </location>
</feature>
<protein>
    <submittedName>
        <fullName evidence="4">PKD repeat protein</fullName>
    </submittedName>
</protein>
<proteinExistence type="predicted"/>
<feature type="region of interest" description="Disordered" evidence="1">
    <location>
        <begin position="29"/>
        <end position="66"/>
    </location>
</feature>
<feature type="compositionally biased region" description="Low complexity" evidence="1">
    <location>
        <begin position="31"/>
        <end position="49"/>
    </location>
</feature>
<reference evidence="4 5" key="1">
    <citation type="submission" date="2020-08" db="EMBL/GenBank/DDBJ databases">
        <title>Genomic Encyclopedia of Type Strains, Phase IV (KMG-IV): sequencing the most valuable type-strain genomes for metagenomic binning, comparative biology and taxonomic classification.</title>
        <authorList>
            <person name="Goeker M."/>
        </authorList>
    </citation>
    <scope>NUCLEOTIDE SEQUENCE [LARGE SCALE GENOMIC DNA]</scope>
    <source>
        <strain evidence="4 5">DSM 106739</strain>
    </source>
</reference>
<dbReference type="SMART" id="SM00089">
    <property type="entry name" value="PKD"/>
    <property type="match status" value="1"/>
</dbReference>
<keyword evidence="2" id="KW-0732">Signal</keyword>
<dbReference type="InterPro" id="IPR013783">
    <property type="entry name" value="Ig-like_fold"/>
</dbReference>
<dbReference type="PROSITE" id="PS51257">
    <property type="entry name" value="PROKAR_LIPOPROTEIN"/>
    <property type="match status" value="1"/>
</dbReference>
<dbReference type="SUPFAM" id="SSF49299">
    <property type="entry name" value="PKD domain"/>
    <property type="match status" value="1"/>
</dbReference>
<feature type="compositionally biased region" description="Gly residues" evidence="1">
    <location>
        <begin position="50"/>
        <end position="65"/>
    </location>
</feature>